<dbReference type="InterPro" id="IPR005097">
    <property type="entry name" value="Sacchrp_dh_NADP-bd"/>
</dbReference>
<evidence type="ECO:0000313" key="3">
    <source>
        <dbReference type="Proteomes" id="UP000076503"/>
    </source>
</evidence>
<proteinExistence type="predicted"/>
<dbReference type="Pfam" id="PF03435">
    <property type="entry name" value="Sacchrp_dh_NADP"/>
    <property type="match status" value="1"/>
</dbReference>
<accession>A0A167FE29</accession>
<reference evidence="2 3" key="1">
    <citation type="submission" date="2013-07" db="EMBL/GenBank/DDBJ databases">
        <title>Comparative Genomic and Metabolomic Analysis of Twelve Strains of Pseudoalteromonas luteoviolacea.</title>
        <authorList>
            <person name="Vynne N.G."/>
            <person name="Mansson M."/>
            <person name="Gram L."/>
        </authorList>
    </citation>
    <scope>NUCLEOTIDE SEQUENCE [LARGE SCALE GENOMIC DNA]</scope>
    <source>
        <strain evidence="2 3">H33</strain>
    </source>
</reference>
<dbReference type="PATRIC" id="fig|1365251.3.peg.1547"/>
<organism evidence="2 3">
    <name type="scientific">Pseudoalteromonas luteoviolacea H33</name>
    <dbReference type="NCBI Taxonomy" id="1365251"/>
    <lineage>
        <taxon>Bacteria</taxon>
        <taxon>Pseudomonadati</taxon>
        <taxon>Pseudomonadota</taxon>
        <taxon>Gammaproteobacteria</taxon>
        <taxon>Alteromonadales</taxon>
        <taxon>Pseudoalteromonadaceae</taxon>
        <taxon>Pseudoalteromonas</taxon>
    </lineage>
</organism>
<evidence type="ECO:0000259" key="1">
    <source>
        <dbReference type="Pfam" id="PF03435"/>
    </source>
</evidence>
<dbReference type="Gene3D" id="3.40.50.720">
    <property type="entry name" value="NAD(P)-binding Rossmann-like Domain"/>
    <property type="match status" value="1"/>
</dbReference>
<feature type="domain" description="Saccharopine dehydrogenase NADP binding" evidence="1">
    <location>
        <begin position="23"/>
        <end position="149"/>
    </location>
</feature>
<dbReference type="SUPFAM" id="SSF51735">
    <property type="entry name" value="NAD(P)-binding Rossmann-fold domains"/>
    <property type="match status" value="1"/>
</dbReference>
<dbReference type="PANTHER" id="PTHR43796">
    <property type="entry name" value="CARBOXYNORSPERMIDINE SYNTHASE"/>
    <property type="match status" value="1"/>
</dbReference>
<dbReference type="AlphaFoldDB" id="A0A167FE29"/>
<sequence length="391" mass="42766">MQVDLQCVNALFSCGEAIMSKVVIILGGYGNFGKRIAESLSHHDITLLIAGRNEAKAQQCIAQLQNQSRAVLKPWQVDIHADDFTERLAAQNPFMVIHTSGPYQGQNYTVPQACIASGAHYIDLADDRRYVCDISALDRAASTKGVLIVSGASSVPGLSSAVIDKYSIAFKSIQSIDIAIAPGNQAQRGVATIAAILTYTGHPFEVFKEGRWQSIHGWMDAKSHDFGGIAKRRLLANVDVPDLALFPKRYAVADRVSFQAGLELPLLHWGMVGMAALAKWGIVKNWSPLAKQLDKLSNCFLHFGSDIGAMEVSISGLAESEKPRKVIWRLYAPNGQGPYIPTLSTIIIAKKLLNETLDKTGALPCSGLLELSEFEPYFETFEIYQKTQVEE</sequence>
<comment type="caution">
    <text evidence="2">The sequence shown here is derived from an EMBL/GenBank/DDBJ whole genome shotgun (WGS) entry which is preliminary data.</text>
</comment>
<name>A0A167FE29_9GAMM</name>
<protein>
    <recommendedName>
        <fullName evidence="1">Saccharopine dehydrogenase NADP binding domain-containing protein</fullName>
    </recommendedName>
</protein>
<dbReference type="Proteomes" id="UP000076503">
    <property type="component" value="Unassembled WGS sequence"/>
</dbReference>
<dbReference type="EMBL" id="AUXZ01000064">
    <property type="protein sequence ID" value="KZN52116.1"/>
    <property type="molecule type" value="Genomic_DNA"/>
</dbReference>
<dbReference type="PANTHER" id="PTHR43796:SF2">
    <property type="entry name" value="CARBOXYNORSPERMIDINE SYNTHASE"/>
    <property type="match status" value="1"/>
</dbReference>
<evidence type="ECO:0000313" key="2">
    <source>
        <dbReference type="EMBL" id="KZN52116.1"/>
    </source>
</evidence>
<dbReference type="InterPro" id="IPR036291">
    <property type="entry name" value="NAD(P)-bd_dom_sf"/>
</dbReference>
<gene>
    <name evidence="2" type="ORF">N476_01925</name>
</gene>